<proteinExistence type="predicted"/>
<dbReference type="EMBL" id="QWKP01000056">
    <property type="protein sequence ID" value="RHA44520.1"/>
    <property type="molecule type" value="Genomic_DNA"/>
</dbReference>
<dbReference type="Pfam" id="PF06983">
    <property type="entry name" value="3-dmu-9_3-mt"/>
    <property type="match status" value="1"/>
</dbReference>
<name>A0A413RRH0_9CELL</name>
<organism evidence="2 3">
    <name type="scientific">Cellulomonas rhizosphaerae</name>
    <dbReference type="NCBI Taxonomy" id="2293719"/>
    <lineage>
        <taxon>Bacteria</taxon>
        <taxon>Bacillati</taxon>
        <taxon>Actinomycetota</taxon>
        <taxon>Actinomycetes</taxon>
        <taxon>Micrococcales</taxon>
        <taxon>Cellulomonadaceae</taxon>
        <taxon>Cellulomonas</taxon>
    </lineage>
</organism>
<reference evidence="2 3" key="1">
    <citation type="submission" date="2018-08" db="EMBL/GenBank/DDBJ databases">
        <title>Cellulomonas rhizosphaerae sp. nov., a novel actinomycete isolated from soil.</title>
        <authorList>
            <person name="Tian Y."/>
        </authorList>
    </citation>
    <scope>NUCLEOTIDE SEQUENCE [LARGE SCALE GENOMIC DNA]</scope>
    <source>
        <strain evidence="2 3">NEAU-TCZ24</strain>
    </source>
</reference>
<dbReference type="PANTHER" id="PTHR33990:SF2">
    <property type="entry name" value="PHNB-LIKE DOMAIN-CONTAINING PROTEIN"/>
    <property type="match status" value="1"/>
</dbReference>
<dbReference type="InterPro" id="IPR009725">
    <property type="entry name" value="3_dmu_93_MTrfase"/>
</dbReference>
<gene>
    <name evidence="2" type="ORF">D1825_00805</name>
</gene>
<comment type="caution">
    <text evidence="2">The sequence shown here is derived from an EMBL/GenBank/DDBJ whole genome shotgun (WGS) entry which is preliminary data.</text>
</comment>
<evidence type="ECO:0000259" key="1">
    <source>
        <dbReference type="Pfam" id="PF06983"/>
    </source>
</evidence>
<feature type="domain" description="PhnB-like" evidence="1">
    <location>
        <begin position="5"/>
        <end position="118"/>
    </location>
</feature>
<dbReference type="Gene3D" id="3.10.180.10">
    <property type="entry name" value="2,3-Dihydroxybiphenyl 1,2-Dioxygenase, domain 1"/>
    <property type="match status" value="1"/>
</dbReference>
<evidence type="ECO:0000313" key="2">
    <source>
        <dbReference type="EMBL" id="RHA44520.1"/>
    </source>
</evidence>
<keyword evidence="3" id="KW-1185">Reference proteome</keyword>
<protein>
    <submittedName>
        <fullName evidence="2">VOC family protein</fullName>
    </submittedName>
</protein>
<dbReference type="RefSeq" id="WP_118765629.1">
    <property type="nucleotide sequence ID" value="NZ_QWKP01000056.1"/>
</dbReference>
<dbReference type="PIRSF" id="PIRSF021700">
    <property type="entry name" value="3_dmu_93_MTrfase"/>
    <property type="match status" value="1"/>
</dbReference>
<dbReference type="Proteomes" id="UP000283374">
    <property type="component" value="Unassembled WGS sequence"/>
</dbReference>
<accession>A0A413RRH0</accession>
<dbReference type="AlphaFoldDB" id="A0A413RRH0"/>
<dbReference type="PANTHER" id="PTHR33990">
    <property type="entry name" value="PROTEIN YJDN-RELATED"/>
    <property type="match status" value="1"/>
</dbReference>
<evidence type="ECO:0000313" key="3">
    <source>
        <dbReference type="Proteomes" id="UP000283374"/>
    </source>
</evidence>
<dbReference type="OrthoDB" id="9806473at2"/>
<dbReference type="SUPFAM" id="SSF54593">
    <property type="entry name" value="Glyoxalase/Bleomycin resistance protein/Dihydroxybiphenyl dioxygenase"/>
    <property type="match status" value="1"/>
</dbReference>
<dbReference type="InterPro" id="IPR028973">
    <property type="entry name" value="PhnB-like"/>
</dbReference>
<dbReference type="CDD" id="cd06588">
    <property type="entry name" value="PhnB_like"/>
    <property type="match status" value="1"/>
</dbReference>
<sequence length="161" mass="17683">MGIVHPHLWFDSNALEAAQYYVSIFPNSSITDVLLAPSDMPGAKKGDPFVVHFVLDGQPVEALSAGPHFQLNEAFSMVVDCDTQEEVDRYWDALLEGGGTELQCGWLTDRFGLTWQVVPRQLIEWTLSPDADPEGAARATAVMFTQVKLDIAALEAAYRGV</sequence>
<dbReference type="InterPro" id="IPR029068">
    <property type="entry name" value="Glyas_Bleomycin-R_OHBP_Dase"/>
</dbReference>